<dbReference type="InterPro" id="IPR001123">
    <property type="entry name" value="LeuE-type"/>
</dbReference>
<feature type="transmembrane region" description="Helical" evidence="6">
    <location>
        <begin position="71"/>
        <end position="88"/>
    </location>
</feature>
<evidence type="ECO:0008006" key="9">
    <source>
        <dbReference type="Google" id="ProtNLM"/>
    </source>
</evidence>
<accession>A0AA44F5Z6</accession>
<evidence type="ECO:0000256" key="2">
    <source>
        <dbReference type="ARBA" id="ARBA00022475"/>
    </source>
</evidence>
<feature type="transmembrane region" description="Helical" evidence="6">
    <location>
        <begin position="131"/>
        <end position="152"/>
    </location>
</feature>
<dbReference type="PANTHER" id="PTHR30086:SF20">
    <property type="entry name" value="ARGININE EXPORTER PROTEIN ARGO-RELATED"/>
    <property type="match status" value="1"/>
</dbReference>
<organism evidence="7 8">
    <name type="scientific">Agrobacterium tumefaciens</name>
    <dbReference type="NCBI Taxonomy" id="358"/>
    <lineage>
        <taxon>Bacteria</taxon>
        <taxon>Pseudomonadati</taxon>
        <taxon>Pseudomonadota</taxon>
        <taxon>Alphaproteobacteria</taxon>
        <taxon>Hyphomicrobiales</taxon>
        <taxon>Rhizobiaceae</taxon>
        <taxon>Rhizobium/Agrobacterium group</taxon>
        <taxon>Agrobacterium</taxon>
        <taxon>Agrobacterium tumefaciens complex</taxon>
    </lineage>
</organism>
<evidence type="ECO:0000256" key="3">
    <source>
        <dbReference type="ARBA" id="ARBA00022692"/>
    </source>
</evidence>
<gene>
    <name evidence="7" type="ORF">G6M46_14370</name>
</gene>
<evidence type="ECO:0000256" key="6">
    <source>
        <dbReference type="SAM" id="Phobius"/>
    </source>
</evidence>
<name>A0AA44F5Z6_AGRTU</name>
<keyword evidence="2" id="KW-1003">Cell membrane</keyword>
<comment type="caution">
    <text evidence="7">The sequence shown here is derived from an EMBL/GenBank/DDBJ whole genome shotgun (WGS) entry which is preliminary data.</text>
</comment>
<proteinExistence type="predicted"/>
<feature type="transmembrane region" description="Helical" evidence="6">
    <location>
        <begin position="173"/>
        <end position="190"/>
    </location>
</feature>
<keyword evidence="5 6" id="KW-0472">Membrane</keyword>
<dbReference type="AlphaFoldDB" id="A0AA44F5Z6"/>
<evidence type="ECO:0000256" key="4">
    <source>
        <dbReference type="ARBA" id="ARBA00022989"/>
    </source>
</evidence>
<evidence type="ECO:0000256" key="1">
    <source>
        <dbReference type="ARBA" id="ARBA00004651"/>
    </source>
</evidence>
<evidence type="ECO:0000313" key="8">
    <source>
        <dbReference type="Proteomes" id="UP000702952"/>
    </source>
</evidence>
<dbReference type="GO" id="GO:0033228">
    <property type="term" value="P:cysteine export across plasma membrane"/>
    <property type="evidence" value="ECO:0007669"/>
    <property type="project" value="TreeGrafter"/>
</dbReference>
<sequence>MTYPVFLFAVVALLLAPGPTNTLVALAGAQSGHRSLWFLLPAELLGYLTMILPAAWFGAMIIESLPSATNVLKLTASVWVMYLAISLWKSGSGIVSDTEVSAKRVFATTALNPKALIVAFVLLPPPTDEQFLLKLALFCSAASGVAVVWCSLGRLTRSQVGANVRFAIVQRTASIWLAIVSGSLFFAAFSH</sequence>
<keyword evidence="3 6" id="KW-0812">Transmembrane</keyword>
<feature type="transmembrane region" description="Helical" evidence="6">
    <location>
        <begin position="37"/>
        <end position="59"/>
    </location>
</feature>
<dbReference type="Proteomes" id="UP000702952">
    <property type="component" value="Unassembled WGS sequence"/>
</dbReference>
<dbReference type="RefSeq" id="WP_065658862.1">
    <property type="nucleotide sequence ID" value="NZ_CP123840.1"/>
</dbReference>
<dbReference type="GO" id="GO:0015171">
    <property type="term" value="F:amino acid transmembrane transporter activity"/>
    <property type="evidence" value="ECO:0007669"/>
    <property type="project" value="TreeGrafter"/>
</dbReference>
<dbReference type="EMBL" id="JAAMAY010000024">
    <property type="protein sequence ID" value="NTC29333.1"/>
    <property type="molecule type" value="Genomic_DNA"/>
</dbReference>
<protein>
    <recommendedName>
        <fullName evidence="9">Threonine transporter RhtB</fullName>
    </recommendedName>
</protein>
<comment type="subcellular location">
    <subcellularLocation>
        <location evidence="1">Cell membrane</location>
        <topology evidence="1">Multi-pass membrane protein</topology>
    </subcellularLocation>
</comment>
<keyword evidence="4 6" id="KW-1133">Transmembrane helix</keyword>
<evidence type="ECO:0000313" key="7">
    <source>
        <dbReference type="EMBL" id="NTC29333.1"/>
    </source>
</evidence>
<evidence type="ECO:0000256" key="5">
    <source>
        <dbReference type="ARBA" id="ARBA00023136"/>
    </source>
</evidence>
<dbReference type="PANTHER" id="PTHR30086">
    <property type="entry name" value="ARGININE EXPORTER PROTEIN ARGO"/>
    <property type="match status" value="1"/>
</dbReference>
<reference evidence="7" key="1">
    <citation type="journal article" date="2020" name="Science">
        <title>Unexpected conservation and global transmission of agrobacterial virulence plasmids.</title>
        <authorList>
            <person name="Weisberg A.J."/>
            <person name="Davis E.W. 2nd"/>
            <person name="Tabima J."/>
            <person name="Belcher M.S."/>
            <person name="Miller M."/>
            <person name="Kuo C.H."/>
            <person name="Loper J.E."/>
            <person name="Grunwald N.J."/>
            <person name="Putnam M.L."/>
            <person name="Chang J.H."/>
        </authorList>
    </citation>
    <scope>NUCLEOTIDE SEQUENCE</scope>
    <source>
        <strain evidence="7">17-1853-1a</strain>
    </source>
</reference>
<dbReference type="GO" id="GO:0005886">
    <property type="term" value="C:plasma membrane"/>
    <property type="evidence" value="ECO:0007669"/>
    <property type="project" value="UniProtKB-SubCell"/>
</dbReference>